<dbReference type="Gene3D" id="3.30.420.10">
    <property type="entry name" value="Ribonuclease H-like superfamily/Ribonuclease H"/>
    <property type="match status" value="1"/>
</dbReference>
<dbReference type="InterPro" id="IPR012337">
    <property type="entry name" value="RNaseH-like_sf"/>
</dbReference>
<dbReference type="GO" id="GO:0004523">
    <property type="term" value="F:RNA-DNA hybrid ribonuclease activity"/>
    <property type="evidence" value="ECO:0007669"/>
    <property type="project" value="InterPro"/>
</dbReference>
<dbReference type="AlphaFoldDB" id="A0AA39W6Y9"/>
<gene>
    <name evidence="2" type="ORF">LWI29_011762</name>
</gene>
<dbReference type="EMBL" id="JAUESC010000002">
    <property type="protein sequence ID" value="KAK0604076.1"/>
    <property type="molecule type" value="Genomic_DNA"/>
</dbReference>
<evidence type="ECO:0000259" key="1">
    <source>
        <dbReference type="Pfam" id="PF13456"/>
    </source>
</evidence>
<dbReference type="PANTHER" id="PTHR47723">
    <property type="entry name" value="OS05G0353850 PROTEIN"/>
    <property type="match status" value="1"/>
</dbReference>
<evidence type="ECO:0000313" key="2">
    <source>
        <dbReference type="EMBL" id="KAK0604076.1"/>
    </source>
</evidence>
<comment type="caution">
    <text evidence="2">The sequence shown here is derived from an EMBL/GenBank/DDBJ whole genome shotgun (WGS) entry which is preliminary data.</text>
</comment>
<dbReference type="Pfam" id="PF13456">
    <property type="entry name" value="RVT_3"/>
    <property type="match status" value="1"/>
</dbReference>
<name>A0AA39W6Y9_ACESA</name>
<dbReference type="SUPFAM" id="SSF53098">
    <property type="entry name" value="Ribonuclease H-like"/>
    <property type="match status" value="1"/>
</dbReference>
<accession>A0AA39W6Y9</accession>
<reference evidence="2" key="1">
    <citation type="journal article" date="2022" name="Plant J.">
        <title>Strategies of tolerance reflected in two North American maple genomes.</title>
        <authorList>
            <person name="McEvoy S.L."/>
            <person name="Sezen U.U."/>
            <person name="Trouern-Trend A."/>
            <person name="McMahon S.M."/>
            <person name="Schaberg P.G."/>
            <person name="Yang J."/>
            <person name="Wegrzyn J.L."/>
            <person name="Swenson N.G."/>
        </authorList>
    </citation>
    <scope>NUCLEOTIDE SEQUENCE</scope>
    <source>
        <strain evidence="2">NS2018</strain>
    </source>
</reference>
<protein>
    <recommendedName>
        <fullName evidence="1">RNase H type-1 domain-containing protein</fullName>
    </recommendedName>
</protein>
<dbReference type="InterPro" id="IPR036397">
    <property type="entry name" value="RNaseH_sf"/>
</dbReference>
<dbReference type="PANTHER" id="PTHR47723:SF22">
    <property type="entry name" value="RNASE H TYPE-1 DOMAIN-CONTAINING PROTEIN"/>
    <property type="match status" value="1"/>
</dbReference>
<feature type="domain" description="RNase H type-1" evidence="1">
    <location>
        <begin position="59"/>
        <end position="182"/>
    </location>
</feature>
<dbReference type="CDD" id="cd06222">
    <property type="entry name" value="RNase_H_like"/>
    <property type="match status" value="1"/>
</dbReference>
<dbReference type="GO" id="GO:0003676">
    <property type="term" value="F:nucleic acid binding"/>
    <property type="evidence" value="ECO:0007669"/>
    <property type="project" value="InterPro"/>
</dbReference>
<dbReference type="InterPro" id="IPR044730">
    <property type="entry name" value="RNase_H-like_dom_plant"/>
</dbReference>
<dbReference type="InterPro" id="IPR053151">
    <property type="entry name" value="RNase_H-like"/>
</dbReference>
<sequence>MDTIQFRTAWWFKHHGCGSLVPLTSLLQNVSEFCKDPLKSKKQAFEPWVPPVAGSLKFNVDGSSRGQSRSSGIGGVLRNNTGMVQCLFSLFVGNQDAITAELMAIDYACSLCVANPSLRGVNIEIVSHSLLAVTWINSDQVGSLAYVNLVYGIRDYLRNYDVLSVRFSSRTSNSYADSLAKKGSNNEGDLIQWGSF</sequence>
<dbReference type="Proteomes" id="UP001168877">
    <property type="component" value="Unassembled WGS sequence"/>
</dbReference>
<organism evidence="2 3">
    <name type="scientific">Acer saccharum</name>
    <name type="common">Sugar maple</name>
    <dbReference type="NCBI Taxonomy" id="4024"/>
    <lineage>
        <taxon>Eukaryota</taxon>
        <taxon>Viridiplantae</taxon>
        <taxon>Streptophyta</taxon>
        <taxon>Embryophyta</taxon>
        <taxon>Tracheophyta</taxon>
        <taxon>Spermatophyta</taxon>
        <taxon>Magnoliopsida</taxon>
        <taxon>eudicotyledons</taxon>
        <taxon>Gunneridae</taxon>
        <taxon>Pentapetalae</taxon>
        <taxon>rosids</taxon>
        <taxon>malvids</taxon>
        <taxon>Sapindales</taxon>
        <taxon>Sapindaceae</taxon>
        <taxon>Hippocastanoideae</taxon>
        <taxon>Acereae</taxon>
        <taxon>Acer</taxon>
    </lineage>
</organism>
<proteinExistence type="predicted"/>
<keyword evidence="3" id="KW-1185">Reference proteome</keyword>
<reference evidence="2" key="2">
    <citation type="submission" date="2023-06" db="EMBL/GenBank/DDBJ databases">
        <authorList>
            <person name="Swenson N.G."/>
            <person name="Wegrzyn J.L."/>
            <person name="Mcevoy S.L."/>
        </authorList>
    </citation>
    <scope>NUCLEOTIDE SEQUENCE</scope>
    <source>
        <strain evidence="2">NS2018</strain>
        <tissue evidence="2">Leaf</tissue>
    </source>
</reference>
<evidence type="ECO:0000313" key="3">
    <source>
        <dbReference type="Proteomes" id="UP001168877"/>
    </source>
</evidence>
<dbReference type="InterPro" id="IPR002156">
    <property type="entry name" value="RNaseH_domain"/>
</dbReference>